<dbReference type="Proteomes" id="UP000789525">
    <property type="component" value="Unassembled WGS sequence"/>
</dbReference>
<evidence type="ECO:0000313" key="1">
    <source>
        <dbReference type="EMBL" id="CAG8529471.1"/>
    </source>
</evidence>
<proteinExistence type="predicted"/>
<gene>
    <name evidence="1" type="ORF">ACOLOM_LOCUS4010</name>
</gene>
<dbReference type="EMBL" id="CAJVPT010006313">
    <property type="protein sequence ID" value="CAG8529471.1"/>
    <property type="molecule type" value="Genomic_DNA"/>
</dbReference>
<accession>A0ACA9LJR6</accession>
<comment type="caution">
    <text evidence="1">The sequence shown here is derived from an EMBL/GenBank/DDBJ whole genome shotgun (WGS) entry which is preliminary data.</text>
</comment>
<sequence length="39" mass="4816">VTIVKEWMKCLNEHLKEFTSLDYHKNFYMNNLNIQKNDI</sequence>
<keyword evidence="2" id="KW-1185">Reference proteome</keyword>
<protein>
    <submittedName>
        <fullName evidence="1">16908_t:CDS:1</fullName>
    </submittedName>
</protein>
<feature type="non-terminal residue" evidence="1">
    <location>
        <position position="1"/>
    </location>
</feature>
<organism evidence="1 2">
    <name type="scientific">Acaulospora colombiana</name>
    <dbReference type="NCBI Taxonomy" id="27376"/>
    <lineage>
        <taxon>Eukaryota</taxon>
        <taxon>Fungi</taxon>
        <taxon>Fungi incertae sedis</taxon>
        <taxon>Mucoromycota</taxon>
        <taxon>Glomeromycotina</taxon>
        <taxon>Glomeromycetes</taxon>
        <taxon>Diversisporales</taxon>
        <taxon>Acaulosporaceae</taxon>
        <taxon>Acaulospora</taxon>
    </lineage>
</organism>
<reference evidence="1" key="1">
    <citation type="submission" date="2021-06" db="EMBL/GenBank/DDBJ databases">
        <authorList>
            <person name="Kallberg Y."/>
            <person name="Tangrot J."/>
            <person name="Rosling A."/>
        </authorList>
    </citation>
    <scope>NUCLEOTIDE SEQUENCE</scope>
    <source>
        <strain evidence="1">CL356</strain>
    </source>
</reference>
<evidence type="ECO:0000313" key="2">
    <source>
        <dbReference type="Proteomes" id="UP000789525"/>
    </source>
</evidence>
<name>A0ACA9LJR6_9GLOM</name>